<dbReference type="Proteomes" id="UP000027135">
    <property type="component" value="Unassembled WGS sequence"/>
</dbReference>
<proteinExistence type="predicted"/>
<evidence type="ECO:0000256" key="1">
    <source>
        <dbReference type="SAM" id="MobiDB-lite"/>
    </source>
</evidence>
<dbReference type="EMBL" id="KK852775">
    <property type="protein sequence ID" value="KDR16798.1"/>
    <property type="molecule type" value="Genomic_DNA"/>
</dbReference>
<sequence>MYQRCQLPPELTYYFWLDYSRAGKLYDFWTKLHNSVHSPSSLQPSRAQLPAVKASGEESRSFKAEPVLEQDTVVSSDWKDEDTADTCSLGSENSSSHGRSFETPLLKKQKSLSMESLKYKAFTKLFKKLSKRKPQLAEAT</sequence>
<evidence type="ECO:0000313" key="3">
    <source>
        <dbReference type="Proteomes" id="UP000027135"/>
    </source>
</evidence>
<feature type="region of interest" description="Disordered" evidence="1">
    <location>
        <begin position="36"/>
        <end position="102"/>
    </location>
</feature>
<dbReference type="InParanoid" id="A0A067RAS6"/>
<evidence type="ECO:0000313" key="2">
    <source>
        <dbReference type="EMBL" id="KDR16798.1"/>
    </source>
</evidence>
<name>A0A067RAS6_ZOONE</name>
<dbReference type="AlphaFoldDB" id="A0A067RAS6"/>
<accession>A0A067RAS6</accession>
<dbReference type="STRING" id="136037.A0A067RAS6"/>
<keyword evidence="3" id="KW-1185">Reference proteome</keyword>
<protein>
    <submittedName>
        <fullName evidence="2">Uncharacterized protein</fullName>
    </submittedName>
</protein>
<feature type="compositionally biased region" description="Polar residues" evidence="1">
    <location>
        <begin position="36"/>
        <end position="46"/>
    </location>
</feature>
<gene>
    <name evidence="2" type="ORF">L798_09515</name>
</gene>
<organism evidence="2 3">
    <name type="scientific">Zootermopsis nevadensis</name>
    <name type="common">Dampwood termite</name>
    <dbReference type="NCBI Taxonomy" id="136037"/>
    <lineage>
        <taxon>Eukaryota</taxon>
        <taxon>Metazoa</taxon>
        <taxon>Ecdysozoa</taxon>
        <taxon>Arthropoda</taxon>
        <taxon>Hexapoda</taxon>
        <taxon>Insecta</taxon>
        <taxon>Pterygota</taxon>
        <taxon>Neoptera</taxon>
        <taxon>Polyneoptera</taxon>
        <taxon>Dictyoptera</taxon>
        <taxon>Blattodea</taxon>
        <taxon>Blattoidea</taxon>
        <taxon>Termitoidae</taxon>
        <taxon>Termopsidae</taxon>
        <taxon>Zootermopsis</taxon>
    </lineage>
</organism>
<reference evidence="2 3" key="1">
    <citation type="journal article" date="2014" name="Nat. Commun.">
        <title>Molecular traces of alternative social organization in a termite genome.</title>
        <authorList>
            <person name="Terrapon N."/>
            <person name="Li C."/>
            <person name="Robertson H.M."/>
            <person name="Ji L."/>
            <person name="Meng X."/>
            <person name="Booth W."/>
            <person name="Chen Z."/>
            <person name="Childers C.P."/>
            <person name="Glastad K.M."/>
            <person name="Gokhale K."/>
            <person name="Gowin J."/>
            <person name="Gronenberg W."/>
            <person name="Hermansen R.A."/>
            <person name="Hu H."/>
            <person name="Hunt B.G."/>
            <person name="Huylmans A.K."/>
            <person name="Khalil S.M."/>
            <person name="Mitchell R.D."/>
            <person name="Munoz-Torres M.C."/>
            <person name="Mustard J.A."/>
            <person name="Pan H."/>
            <person name="Reese J.T."/>
            <person name="Scharf M.E."/>
            <person name="Sun F."/>
            <person name="Vogel H."/>
            <person name="Xiao J."/>
            <person name="Yang W."/>
            <person name="Yang Z."/>
            <person name="Yang Z."/>
            <person name="Zhou J."/>
            <person name="Zhu J."/>
            <person name="Brent C.S."/>
            <person name="Elsik C.G."/>
            <person name="Goodisman M.A."/>
            <person name="Liberles D.A."/>
            <person name="Roe R.M."/>
            <person name="Vargo E.L."/>
            <person name="Vilcinskas A."/>
            <person name="Wang J."/>
            <person name="Bornberg-Bauer E."/>
            <person name="Korb J."/>
            <person name="Zhang G."/>
            <person name="Liebig J."/>
        </authorList>
    </citation>
    <scope>NUCLEOTIDE SEQUENCE [LARGE SCALE GENOMIC DNA]</scope>
    <source>
        <tissue evidence="2">Whole organism</tissue>
    </source>
</reference>
<feature type="compositionally biased region" description="Polar residues" evidence="1">
    <location>
        <begin position="85"/>
        <end position="98"/>
    </location>
</feature>